<evidence type="ECO:0000313" key="1">
    <source>
        <dbReference type="EMBL" id="KAJ2772339.1"/>
    </source>
</evidence>
<dbReference type="Proteomes" id="UP001140234">
    <property type="component" value="Unassembled WGS sequence"/>
</dbReference>
<sequence>MAVDKSVAILDIMTSGDPVVSGLYPRRMGKSLFLGLLQDFLAVVATIPYKERRSTYKKYVIYEEDRTFFRNNMSRYPVFKLDLK</sequence>
<protein>
    <submittedName>
        <fullName evidence="1">Uncharacterized protein</fullName>
    </submittedName>
</protein>
<proteinExistence type="predicted"/>
<gene>
    <name evidence="1" type="ORF">IWQ57_001806</name>
</gene>
<evidence type="ECO:0000313" key="2">
    <source>
        <dbReference type="Proteomes" id="UP001140234"/>
    </source>
</evidence>
<organism evidence="1 2">
    <name type="scientific">Coemansia nantahalensis</name>
    <dbReference type="NCBI Taxonomy" id="2789366"/>
    <lineage>
        <taxon>Eukaryota</taxon>
        <taxon>Fungi</taxon>
        <taxon>Fungi incertae sedis</taxon>
        <taxon>Zoopagomycota</taxon>
        <taxon>Kickxellomycotina</taxon>
        <taxon>Kickxellomycetes</taxon>
        <taxon>Kickxellales</taxon>
        <taxon>Kickxellaceae</taxon>
        <taxon>Coemansia</taxon>
    </lineage>
</organism>
<name>A0ACC1K2I4_9FUNG</name>
<comment type="caution">
    <text evidence="1">The sequence shown here is derived from an EMBL/GenBank/DDBJ whole genome shotgun (WGS) entry which is preliminary data.</text>
</comment>
<accession>A0ACC1K2I4</accession>
<reference evidence="1" key="1">
    <citation type="submission" date="2022-07" db="EMBL/GenBank/DDBJ databases">
        <title>Phylogenomic reconstructions and comparative analyses of Kickxellomycotina fungi.</title>
        <authorList>
            <person name="Reynolds N.K."/>
            <person name="Stajich J.E."/>
            <person name="Barry K."/>
            <person name="Grigoriev I.V."/>
            <person name="Crous P."/>
            <person name="Smith M.E."/>
        </authorList>
    </citation>
    <scope>NUCLEOTIDE SEQUENCE</scope>
    <source>
        <strain evidence="1">CBS 109366</strain>
    </source>
</reference>
<dbReference type="EMBL" id="JANBUJ010000388">
    <property type="protein sequence ID" value="KAJ2772339.1"/>
    <property type="molecule type" value="Genomic_DNA"/>
</dbReference>
<keyword evidence="2" id="KW-1185">Reference proteome</keyword>
<feature type="non-terminal residue" evidence="1">
    <location>
        <position position="84"/>
    </location>
</feature>